<evidence type="ECO:0000313" key="2">
    <source>
        <dbReference type="Proteomes" id="UP000325576"/>
    </source>
</evidence>
<dbReference type="Pfam" id="PF08044">
    <property type="entry name" value="DUF1707"/>
    <property type="match status" value="1"/>
</dbReference>
<proteinExistence type="predicted"/>
<dbReference type="InterPro" id="IPR012551">
    <property type="entry name" value="DUF1707_SHOCT-like"/>
</dbReference>
<dbReference type="RefSeq" id="WP_020971369.1">
    <property type="nucleotide sequence ID" value="NZ_CP195194.1"/>
</dbReference>
<dbReference type="AlphaFoldDB" id="A0A1F2Q4D1"/>
<evidence type="ECO:0000313" key="1">
    <source>
        <dbReference type="EMBL" id="KAB2586307.1"/>
    </source>
</evidence>
<gene>
    <name evidence="1" type="ORF">BS297_05875</name>
</gene>
<accession>A0A1F2Q4D1</accession>
<protein>
    <submittedName>
        <fullName evidence="1">Uncharacterized protein</fullName>
    </submittedName>
</protein>
<dbReference type="PANTHER" id="PTHR40763:SF4">
    <property type="entry name" value="DUF1707 DOMAIN-CONTAINING PROTEIN"/>
    <property type="match status" value="1"/>
</dbReference>
<sequence>MSSSKTPATRARDTDRIDACARLDAAYAEGQLGAAEYFDRTEQARTATTVVELASLIGDLQEAAPRARVKSPHVTFRRKVLYVSLAAAAVAGAIALAAAQRGPLEPPAEVVERFTASTEPADSPFTPTGIDDVFASFVATYGSETVRVATFYPDRAVVGRVDGSGNFRNFDFRGTLTPSDEPASVAGSTDMDLTNVNRDALVSVIAQSPAALAGTRVDHITLADSGAPVISIYVVDDTGAYTGVRKMTFDGRVF</sequence>
<name>A0A1F2Q4D1_RHOER</name>
<dbReference type="Proteomes" id="UP000325576">
    <property type="component" value="Unassembled WGS sequence"/>
</dbReference>
<dbReference type="EMBL" id="MRBO01000217">
    <property type="protein sequence ID" value="KAB2586307.1"/>
    <property type="molecule type" value="Genomic_DNA"/>
</dbReference>
<dbReference type="PANTHER" id="PTHR40763">
    <property type="entry name" value="MEMBRANE PROTEIN-RELATED"/>
    <property type="match status" value="1"/>
</dbReference>
<reference evidence="1 2" key="1">
    <citation type="journal article" date="2017" name="Poromechanics V (2013)">
        <title>Genomic Characterization of the Arsenic-Tolerant Actinobacterium, &lt;i&gt;Rhodococcus erythropolis&lt;/i&gt; S43.</title>
        <authorList>
            <person name="Retamal-Morales G."/>
            <person name="Mehnert M."/>
            <person name="Schwabe R."/>
            <person name="Tischler D."/>
            <person name="Schloemann M."/>
            <person name="Levican G.J."/>
        </authorList>
    </citation>
    <scope>NUCLEOTIDE SEQUENCE [LARGE SCALE GENOMIC DNA]</scope>
    <source>
        <strain evidence="1 2">S43</strain>
    </source>
</reference>
<comment type="caution">
    <text evidence="1">The sequence shown here is derived from an EMBL/GenBank/DDBJ whole genome shotgun (WGS) entry which is preliminary data.</text>
</comment>
<organism evidence="1 2">
    <name type="scientific">Rhodococcus erythropolis</name>
    <name type="common">Arthrobacter picolinophilus</name>
    <dbReference type="NCBI Taxonomy" id="1833"/>
    <lineage>
        <taxon>Bacteria</taxon>
        <taxon>Bacillati</taxon>
        <taxon>Actinomycetota</taxon>
        <taxon>Actinomycetes</taxon>
        <taxon>Mycobacteriales</taxon>
        <taxon>Nocardiaceae</taxon>
        <taxon>Rhodococcus</taxon>
        <taxon>Rhodococcus erythropolis group</taxon>
    </lineage>
</organism>